<dbReference type="Gene3D" id="3.10.20.310">
    <property type="entry name" value="membrane protein fhac"/>
    <property type="match status" value="1"/>
</dbReference>
<evidence type="ECO:0008006" key="3">
    <source>
        <dbReference type="Google" id="ProtNLM"/>
    </source>
</evidence>
<reference evidence="1" key="1">
    <citation type="submission" date="2021-06" db="EMBL/GenBank/DDBJ databases">
        <title>44 bacteria genomes isolated from Dapeng, Shenzhen.</title>
        <authorList>
            <person name="Zheng W."/>
            <person name="Yu S."/>
            <person name="Huang Y."/>
        </authorList>
    </citation>
    <scope>NUCLEOTIDE SEQUENCE</scope>
    <source>
        <strain evidence="1">DP5N28-2</strain>
    </source>
</reference>
<keyword evidence="2" id="KW-1185">Reference proteome</keyword>
<evidence type="ECO:0000313" key="2">
    <source>
        <dbReference type="Proteomes" id="UP000753961"/>
    </source>
</evidence>
<protein>
    <recommendedName>
        <fullName evidence="3">Bacterial surface antigen (D15) domain-containing protein</fullName>
    </recommendedName>
</protein>
<name>A0A953L751_9BACT</name>
<dbReference type="EMBL" id="JAHVHU010000008">
    <property type="protein sequence ID" value="MBY5958362.1"/>
    <property type="molecule type" value="Genomic_DNA"/>
</dbReference>
<comment type="caution">
    <text evidence="1">The sequence shown here is derived from an EMBL/GenBank/DDBJ whole genome shotgun (WGS) entry which is preliminary data.</text>
</comment>
<accession>A0A953L751</accession>
<proteinExistence type="predicted"/>
<dbReference type="AlphaFoldDB" id="A0A953L751"/>
<sequence length="578" mass="66344">MDSKLVNIILFLTIMGAKISYCQQDSMFLSDMNNCPEEITGLDTLLTKQVLLDRLFEKGYPYASIDSSSGAGEITPVYSLDCGPHINFVSIRWTDEKVQELLDKYTRQKVVPWNEVVEQRNKVLTTLANQGYPYTRLMTDPIAIIHDTLQLEYELDTIRRIYIQEIIIKGGFSMNQSLFETMIGMKAGDYFSIDRIERTRQVIRQWDFADLKNLEYDFNPYAVNLNYHIEPSQPSRFDLLIGLVPSNRVDKKYEITGNAYLDIRNQLRMAERIYFRFDKYANTSQSIDLRFDFPYLPFIRSGVLAEGLIDRRDSTVLDVYGKLGVQYRWSPTMKYAVFLQRDQSRLISVNPRRLLTSGQLPEELDYNYSAAGINISHQALDHMINPRKGRVFSVAITAGLKRLVRNGQILALELPTNETSFSAQYDSVSQSTLKTRLDVQWDGYVPVGQYSSLRVGVQAGWIWSSAPLFKNEQLRLGGFQDFRGFPDKSFRADAYSTLTTEYRFLFGEESNAYVFTDFGFLHEPDAPYNWNFPYSFGIGLNLGTKAGIFGISYAVGAQRNQSLSLEQSRVNFGLMVNY</sequence>
<evidence type="ECO:0000313" key="1">
    <source>
        <dbReference type="EMBL" id="MBY5958362.1"/>
    </source>
</evidence>
<dbReference type="Gene3D" id="2.40.160.50">
    <property type="entry name" value="membrane protein fhac: a member of the omp85/tpsb transporter family"/>
    <property type="match status" value="1"/>
</dbReference>
<dbReference type="RefSeq" id="WP_222579900.1">
    <property type="nucleotide sequence ID" value="NZ_JAHVHU010000008.1"/>
</dbReference>
<dbReference type="Proteomes" id="UP000753961">
    <property type="component" value="Unassembled WGS sequence"/>
</dbReference>
<gene>
    <name evidence="1" type="ORF">KUV50_09485</name>
</gene>
<organism evidence="1 2">
    <name type="scientific">Membranihabitans marinus</name>
    <dbReference type="NCBI Taxonomy" id="1227546"/>
    <lineage>
        <taxon>Bacteria</taxon>
        <taxon>Pseudomonadati</taxon>
        <taxon>Bacteroidota</taxon>
        <taxon>Saprospiria</taxon>
        <taxon>Saprospirales</taxon>
        <taxon>Saprospiraceae</taxon>
        <taxon>Membranihabitans</taxon>
    </lineage>
</organism>